<dbReference type="Proteomes" id="UP000321261">
    <property type="component" value="Unassembled WGS sequence"/>
</dbReference>
<organism evidence="1 2">
    <name type="scientific">Pseudonocardia hierapolitana</name>
    <dbReference type="NCBI Taxonomy" id="1128676"/>
    <lineage>
        <taxon>Bacteria</taxon>
        <taxon>Bacillati</taxon>
        <taxon>Actinomycetota</taxon>
        <taxon>Actinomycetes</taxon>
        <taxon>Pseudonocardiales</taxon>
        <taxon>Pseudonocardiaceae</taxon>
        <taxon>Pseudonocardia</taxon>
    </lineage>
</organism>
<keyword evidence="2" id="KW-1185">Reference proteome</keyword>
<proteinExistence type="predicted"/>
<name>A0A561SR05_9PSEU</name>
<evidence type="ECO:0000313" key="1">
    <source>
        <dbReference type="EMBL" id="TWF77287.1"/>
    </source>
</evidence>
<gene>
    <name evidence="1" type="ORF">FHX44_113192</name>
</gene>
<dbReference type="EMBL" id="VIWU01000001">
    <property type="protein sequence ID" value="TWF77287.1"/>
    <property type="molecule type" value="Genomic_DNA"/>
</dbReference>
<protein>
    <submittedName>
        <fullName evidence="1">Uncharacterized protein</fullName>
    </submittedName>
</protein>
<comment type="caution">
    <text evidence="1">The sequence shown here is derived from an EMBL/GenBank/DDBJ whole genome shotgun (WGS) entry which is preliminary data.</text>
</comment>
<evidence type="ECO:0000313" key="2">
    <source>
        <dbReference type="Proteomes" id="UP000321261"/>
    </source>
</evidence>
<accession>A0A561SR05</accession>
<reference evidence="1 2" key="1">
    <citation type="submission" date="2019-06" db="EMBL/GenBank/DDBJ databases">
        <title>Sequencing the genomes of 1000 actinobacteria strains.</title>
        <authorList>
            <person name="Klenk H.-P."/>
        </authorList>
    </citation>
    <scope>NUCLEOTIDE SEQUENCE [LARGE SCALE GENOMIC DNA]</scope>
    <source>
        <strain evidence="1 2">DSM 45671</strain>
    </source>
</reference>
<dbReference type="AlphaFoldDB" id="A0A561SR05"/>
<sequence length="59" mass="6468">MKLRLATTKVRRKSVSTAIRVVGGSGWFLMTAHRSAARDDRRDSEHYADVDPALVLAAG</sequence>